<evidence type="ECO:0000256" key="2">
    <source>
        <dbReference type="ARBA" id="ARBA00012438"/>
    </source>
</evidence>
<dbReference type="PANTHER" id="PTHR41523:SF7">
    <property type="entry name" value="HISTIDINE KINASE"/>
    <property type="match status" value="1"/>
</dbReference>
<dbReference type="STRING" id="549386.SAMN02927923_03013"/>
<dbReference type="GO" id="GO:0009881">
    <property type="term" value="F:photoreceptor activity"/>
    <property type="evidence" value="ECO:0007669"/>
    <property type="project" value="UniProtKB-KW"/>
</dbReference>
<evidence type="ECO:0000256" key="15">
    <source>
        <dbReference type="ARBA" id="ARBA00023026"/>
    </source>
</evidence>
<evidence type="ECO:0000256" key="10">
    <source>
        <dbReference type="ARBA" id="ARBA00022737"/>
    </source>
</evidence>
<dbReference type="InterPro" id="IPR003018">
    <property type="entry name" value="GAF"/>
</dbReference>
<evidence type="ECO:0000256" key="13">
    <source>
        <dbReference type="ARBA" id="ARBA00022840"/>
    </source>
</evidence>
<dbReference type="InterPro" id="IPR011102">
    <property type="entry name" value="Sig_transdc_His_kinase_HWE"/>
</dbReference>
<keyword evidence="15" id="KW-0843">Virulence</keyword>
<evidence type="ECO:0000256" key="1">
    <source>
        <dbReference type="ARBA" id="ARBA00000085"/>
    </source>
</evidence>
<dbReference type="EMBL" id="FMVJ01000008">
    <property type="protein sequence ID" value="SCY94644.1"/>
    <property type="molecule type" value="Genomic_DNA"/>
</dbReference>
<dbReference type="InterPro" id="IPR000700">
    <property type="entry name" value="PAS-assoc_C"/>
</dbReference>
<evidence type="ECO:0000259" key="17">
    <source>
        <dbReference type="PROSITE" id="PS50113"/>
    </source>
</evidence>
<keyword evidence="13" id="KW-0067">ATP-binding</keyword>
<evidence type="ECO:0000256" key="6">
    <source>
        <dbReference type="ARBA" id="ARBA00022606"/>
    </source>
</evidence>
<evidence type="ECO:0000256" key="3">
    <source>
        <dbReference type="ARBA" id="ARBA00021740"/>
    </source>
</evidence>
<dbReference type="Proteomes" id="UP000199569">
    <property type="component" value="Unassembled WGS sequence"/>
</dbReference>
<comment type="catalytic activity">
    <reaction evidence="1">
        <text>ATP + protein L-histidine = ADP + protein N-phospho-L-histidine.</text>
        <dbReference type="EC" id="2.7.13.3"/>
    </reaction>
</comment>
<reference evidence="18 19" key="1">
    <citation type="submission" date="2016-10" db="EMBL/GenBank/DDBJ databases">
        <authorList>
            <person name="de Groot N.N."/>
        </authorList>
    </citation>
    <scope>NUCLEOTIDE SEQUENCE [LARGE SCALE GENOMIC DNA]</scope>
    <source>
        <strain evidence="18 19">CGMCC 1.7666</strain>
    </source>
</reference>
<dbReference type="Pfam" id="PF08448">
    <property type="entry name" value="PAS_4"/>
    <property type="match status" value="2"/>
</dbReference>
<dbReference type="InterPro" id="IPR035965">
    <property type="entry name" value="PAS-like_dom_sf"/>
</dbReference>
<keyword evidence="19" id="KW-1185">Reference proteome</keyword>
<sequence>MDARLPGGAAPGQLDFLSGGGEVGILMRAHDWSSSPLGAPSTWPQSLRSVVGLLLGSKFPMFVAWGEELGFLYNDAYAEILGAKHPQALGARFHDIWSEIWADISPLIDAALAGEATYRENLPLVMNRKGFDEQTWFTFSYSPVRDESGRVAGMFCAVAETTGQILAEQRQAFRIKLEEALRDLVDPRAIMEAAVEALGQHLGANRVGYSEMQADGETIVCETCFSNGVEPIIGVFPIRTFGLDSIERQRNGQIDVSDDITADPTQVHATWAAIETRAFVSVPLIRDGRLVASLYVNFRDPHRWSPEEVALIEDVAARTWSSVERARAEAALADSEKRLSAFVTASSDVVYRMNPDWTELLKLDGRGILLDAATPNEAWLGNYVHPDDHKQVMAAIQEAILTKSMFELEHRVRMADGTIGWVHSRALPFLRDDGEIIEWFGTASDVTARRQAEEAIESLAMQLAHERTRLATLIENLPVGVAFIEPQGTTVLANPAFRRYRPDGIIPSMLPDEGEEWIAHDDQGGRVPRSQYPAARALRGELVMGIEFLHRSRDGQESWTRLSGIPLRDPNGQVAGALAVIVDIDDIKRSEEHQRLLINELNHRVKNTLATVQSIAGQTLRNAPTMEEAKAALEGRLLALSRAHDVLTQENWEGAELHEIAAQAVEPYSSCGEYRLHLNGPKVRLLPHTALALAMMLQELATNAVKYGALSNATGEVKITWRVDDGDPPHLYLLWEESGGPLVQAPARRGFGTRLIERSLAQDLDGAVRMEFASTGVICIVDAPLT</sequence>
<dbReference type="AlphaFoldDB" id="A0A1G5K2G2"/>
<keyword evidence="7" id="KW-0285">Flavoprotein</keyword>
<dbReference type="InterPro" id="IPR000014">
    <property type="entry name" value="PAS"/>
</dbReference>
<keyword evidence="5" id="KW-0597">Phosphoprotein</keyword>
<dbReference type="Pfam" id="PF01590">
    <property type="entry name" value="GAF"/>
    <property type="match status" value="1"/>
</dbReference>
<dbReference type="PROSITE" id="PS50113">
    <property type="entry name" value="PAC"/>
    <property type="match status" value="2"/>
</dbReference>
<dbReference type="SUPFAM" id="SSF55874">
    <property type="entry name" value="ATPase domain of HSP90 chaperone/DNA topoisomerase II/histidine kinase"/>
    <property type="match status" value="1"/>
</dbReference>
<dbReference type="PANTHER" id="PTHR41523">
    <property type="entry name" value="TWO-COMPONENT SYSTEM SENSOR PROTEIN"/>
    <property type="match status" value="1"/>
</dbReference>
<dbReference type="InterPro" id="IPR013655">
    <property type="entry name" value="PAS_fold_3"/>
</dbReference>
<evidence type="ECO:0000256" key="16">
    <source>
        <dbReference type="ARBA" id="ARBA00023170"/>
    </source>
</evidence>
<dbReference type="InterPro" id="IPR036890">
    <property type="entry name" value="HATPase_C_sf"/>
</dbReference>
<dbReference type="Gene3D" id="3.30.450.40">
    <property type="match status" value="1"/>
</dbReference>
<dbReference type="GO" id="GO:0004673">
    <property type="term" value="F:protein histidine kinase activity"/>
    <property type="evidence" value="ECO:0007669"/>
    <property type="project" value="UniProtKB-EC"/>
</dbReference>
<dbReference type="NCBIfam" id="TIGR00229">
    <property type="entry name" value="sensory_box"/>
    <property type="match status" value="2"/>
</dbReference>
<feature type="domain" description="PAC" evidence="17">
    <location>
        <begin position="544"/>
        <end position="596"/>
    </location>
</feature>
<dbReference type="GO" id="GO:0005524">
    <property type="term" value="F:ATP binding"/>
    <property type="evidence" value="ECO:0007669"/>
    <property type="project" value="UniProtKB-KW"/>
</dbReference>
<dbReference type="InterPro" id="IPR013656">
    <property type="entry name" value="PAS_4"/>
</dbReference>
<dbReference type="SMART" id="SM00065">
    <property type="entry name" value="GAF"/>
    <property type="match status" value="1"/>
</dbReference>
<gene>
    <name evidence="18" type="ORF">SAMN02927923_03013</name>
</gene>
<dbReference type="SUPFAM" id="SSF55781">
    <property type="entry name" value="GAF domain-like"/>
    <property type="match status" value="1"/>
</dbReference>
<protein>
    <recommendedName>
        <fullName evidence="3">Blue-light-activated histidine kinase</fullName>
        <ecNumber evidence="2">2.7.13.3</ecNumber>
    </recommendedName>
</protein>
<keyword evidence="11" id="KW-0547">Nucleotide-binding</keyword>
<keyword evidence="10" id="KW-0677">Repeat</keyword>
<accession>A0A1G5K2G2</accession>
<dbReference type="SMART" id="SM00086">
    <property type="entry name" value="PAC"/>
    <property type="match status" value="3"/>
</dbReference>
<evidence type="ECO:0000256" key="5">
    <source>
        <dbReference type="ARBA" id="ARBA00022553"/>
    </source>
</evidence>
<keyword evidence="14" id="KW-0157">Chromophore</keyword>
<evidence type="ECO:0000256" key="14">
    <source>
        <dbReference type="ARBA" id="ARBA00022991"/>
    </source>
</evidence>
<keyword evidence="6" id="KW-0716">Sensory transduction</keyword>
<proteinExistence type="predicted"/>
<dbReference type="Pfam" id="PF07536">
    <property type="entry name" value="HWE_HK"/>
    <property type="match status" value="1"/>
</dbReference>
<dbReference type="Gene3D" id="3.30.450.20">
    <property type="entry name" value="PAS domain"/>
    <property type="match status" value="3"/>
</dbReference>
<dbReference type="SUPFAM" id="SSF55785">
    <property type="entry name" value="PYP-like sensor domain (PAS domain)"/>
    <property type="match status" value="3"/>
</dbReference>
<evidence type="ECO:0000256" key="9">
    <source>
        <dbReference type="ARBA" id="ARBA00022679"/>
    </source>
</evidence>
<organism evidence="18 19">
    <name type="scientific">Microvirga guangxiensis</name>
    <dbReference type="NCBI Taxonomy" id="549386"/>
    <lineage>
        <taxon>Bacteria</taxon>
        <taxon>Pseudomonadati</taxon>
        <taxon>Pseudomonadota</taxon>
        <taxon>Alphaproteobacteria</taxon>
        <taxon>Hyphomicrobiales</taxon>
        <taxon>Methylobacteriaceae</taxon>
        <taxon>Microvirga</taxon>
    </lineage>
</organism>
<dbReference type="Gene3D" id="3.30.565.10">
    <property type="entry name" value="Histidine kinase-like ATPase, C-terminal domain"/>
    <property type="match status" value="1"/>
</dbReference>
<dbReference type="CDD" id="cd00130">
    <property type="entry name" value="PAS"/>
    <property type="match status" value="2"/>
</dbReference>
<dbReference type="SMART" id="SM00911">
    <property type="entry name" value="HWE_HK"/>
    <property type="match status" value="1"/>
</dbReference>
<keyword evidence="8" id="KW-0288">FMN</keyword>
<keyword evidence="12" id="KW-0418">Kinase</keyword>
<keyword evidence="9" id="KW-0808">Transferase</keyword>
<name>A0A1G5K2G2_9HYPH</name>
<feature type="domain" description="PAC" evidence="17">
    <location>
        <begin position="406"/>
        <end position="458"/>
    </location>
</feature>
<evidence type="ECO:0000313" key="19">
    <source>
        <dbReference type="Proteomes" id="UP000199569"/>
    </source>
</evidence>
<evidence type="ECO:0000256" key="4">
    <source>
        <dbReference type="ARBA" id="ARBA00022543"/>
    </source>
</evidence>
<keyword evidence="16" id="KW-0675">Receptor</keyword>
<keyword evidence="4" id="KW-0600">Photoreceptor protein</keyword>
<evidence type="ECO:0000313" key="18">
    <source>
        <dbReference type="EMBL" id="SCY94644.1"/>
    </source>
</evidence>
<evidence type="ECO:0000256" key="8">
    <source>
        <dbReference type="ARBA" id="ARBA00022643"/>
    </source>
</evidence>
<evidence type="ECO:0000256" key="11">
    <source>
        <dbReference type="ARBA" id="ARBA00022741"/>
    </source>
</evidence>
<dbReference type="InterPro" id="IPR001610">
    <property type="entry name" value="PAC"/>
</dbReference>
<dbReference type="Pfam" id="PF08447">
    <property type="entry name" value="PAS_3"/>
    <property type="match status" value="1"/>
</dbReference>
<evidence type="ECO:0000256" key="12">
    <source>
        <dbReference type="ARBA" id="ARBA00022777"/>
    </source>
</evidence>
<dbReference type="OrthoDB" id="341208at2"/>
<dbReference type="InterPro" id="IPR029016">
    <property type="entry name" value="GAF-like_dom_sf"/>
</dbReference>
<evidence type="ECO:0000256" key="7">
    <source>
        <dbReference type="ARBA" id="ARBA00022630"/>
    </source>
</evidence>
<dbReference type="EC" id="2.7.13.3" evidence="2"/>